<dbReference type="InterPro" id="IPR016024">
    <property type="entry name" value="ARM-type_fold"/>
</dbReference>
<dbReference type="OrthoDB" id="9775346at2"/>
<dbReference type="SUPFAM" id="SSF48371">
    <property type="entry name" value="ARM repeat"/>
    <property type="match status" value="1"/>
</dbReference>
<dbReference type="Proteomes" id="UP000267469">
    <property type="component" value="Unassembled WGS sequence"/>
</dbReference>
<dbReference type="PANTHER" id="PTHR34070">
    <property type="entry name" value="ARMADILLO-TYPE FOLD"/>
    <property type="match status" value="1"/>
</dbReference>
<dbReference type="RefSeq" id="WP_123217672.1">
    <property type="nucleotide sequence ID" value="NZ_RJTM01000134.1"/>
</dbReference>
<dbReference type="Gene3D" id="1.25.10.90">
    <property type="match status" value="1"/>
</dbReference>
<evidence type="ECO:0000313" key="2">
    <source>
        <dbReference type="Proteomes" id="UP000267469"/>
    </source>
</evidence>
<dbReference type="CDD" id="cd06561">
    <property type="entry name" value="AlkD_like"/>
    <property type="match status" value="1"/>
</dbReference>
<reference evidence="1 2" key="1">
    <citation type="submission" date="2018-10" db="EMBL/GenBank/DDBJ databases">
        <title>Sinomicrobium pectinilyticum sp. nov., a pectinase-producing bacterium isolated from alkaline and saline soil, and emended description of the genus Sinomicrobium.</title>
        <authorList>
            <person name="Cheng B."/>
            <person name="Li C."/>
            <person name="Lai Q."/>
            <person name="Du M."/>
            <person name="Shao Z."/>
            <person name="Xu P."/>
            <person name="Yang C."/>
        </authorList>
    </citation>
    <scope>NUCLEOTIDE SEQUENCE [LARGE SCALE GENOMIC DNA]</scope>
    <source>
        <strain evidence="1 2">5DNS001</strain>
    </source>
</reference>
<dbReference type="AlphaFoldDB" id="A0A3N0DRG8"/>
<comment type="caution">
    <text evidence="1">The sequence shown here is derived from an EMBL/GenBank/DDBJ whole genome shotgun (WGS) entry which is preliminary data.</text>
</comment>
<name>A0A3N0DRG8_SINP1</name>
<organism evidence="1 2">
    <name type="scientific">Sinomicrobium pectinilyticum</name>
    <dbReference type="NCBI Taxonomy" id="1084421"/>
    <lineage>
        <taxon>Bacteria</taxon>
        <taxon>Pseudomonadati</taxon>
        <taxon>Bacteroidota</taxon>
        <taxon>Flavobacteriia</taxon>
        <taxon>Flavobacteriales</taxon>
        <taxon>Flavobacteriaceae</taxon>
        <taxon>Sinomicrobium</taxon>
    </lineage>
</organism>
<dbReference type="PANTHER" id="PTHR34070:SF1">
    <property type="entry name" value="DNA ALKYLATION REPAIR PROTEIN"/>
    <property type="match status" value="1"/>
</dbReference>
<proteinExistence type="predicted"/>
<gene>
    <name evidence="1" type="ORF">ED312_19330</name>
</gene>
<protein>
    <submittedName>
        <fullName evidence="1">DNA alkylation repair protein</fullName>
    </submittedName>
</protein>
<accession>A0A3N0DRG8</accession>
<evidence type="ECO:0000313" key="1">
    <source>
        <dbReference type="EMBL" id="RNL78217.1"/>
    </source>
</evidence>
<dbReference type="InterPro" id="IPR014825">
    <property type="entry name" value="DNA_alkylation"/>
</dbReference>
<keyword evidence="2" id="KW-1185">Reference proteome</keyword>
<dbReference type="EMBL" id="RJTM01000134">
    <property type="protein sequence ID" value="RNL78217.1"/>
    <property type="molecule type" value="Genomic_DNA"/>
</dbReference>
<sequence>MKEKWIHEIRQALKDKSDRKTRESSGRFFKKGEEALVYGVKMAEVGKIAKEFSKQLKMHSKQDIFDICEALWRSKYLEEAVVACRLSESLHKKYEPSDFKIFEHWVEDYVNTWADCDTLCNHTIGMFVMKYPEYVSELKKWAKSSGRWVRRASAVTLIIPARKGMFLGEIFEIADILLPDKDHMVQKGYGWMLKAASQAHQKEIFDYVMSKKAVMPRTALRYAIEKMPEALKTEAMKKEPSV</sequence>
<dbReference type="Pfam" id="PF08713">
    <property type="entry name" value="DNA_alkylation"/>
    <property type="match status" value="1"/>
</dbReference>